<dbReference type="AlphaFoldDB" id="A0A1I3MAB8"/>
<protein>
    <recommendedName>
        <fullName evidence="5">Protein-arginine rhamnosyltransferase</fullName>
    </recommendedName>
    <alternativeName>
        <fullName evidence="6">EF-P arginine rhamnosyltransferase</fullName>
    </alternativeName>
</protein>
<dbReference type="OrthoDB" id="209085at2"/>
<dbReference type="GO" id="GO:0106361">
    <property type="term" value="F:protein-arginine rhamnosyltransferase activity"/>
    <property type="evidence" value="ECO:0007669"/>
    <property type="project" value="InterPro"/>
</dbReference>
<proteinExistence type="inferred from homology"/>
<dbReference type="InterPro" id="IPR016633">
    <property type="entry name" value="EarP"/>
</dbReference>
<evidence type="ECO:0000256" key="5">
    <source>
        <dbReference type="ARBA" id="ARBA00024416"/>
    </source>
</evidence>
<accession>A0A1I3MAB8</accession>
<evidence type="ECO:0000256" key="7">
    <source>
        <dbReference type="ARBA" id="ARBA00048472"/>
    </source>
</evidence>
<evidence type="ECO:0000313" key="8">
    <source>
        <dbReference type="EMBL" id="SFI93897.1"/>
    </source>
</evidence>
<comment type="function">
    <text evidence="3">Protein-arginine rhamnosyltransferase that catalyzes the transfer of a single rhamnose to elongation factor P (EF-P) on 'Lys-32', a modification required for EF-P-dependent rescue of polyproline stalled ribosomes.</text>
</comment>
<comment type="similarity">
    <text evidence="4">Belongs to the glycosyltransferase 104 family.</text>
</comment>
<evidence type="ECO:0000313" key="9">
    <source>
        <dbReference type="Proteomes" id="UP000182737"/>
    </source>
</evidence>
<evidence type="ECO:0000256" key="3">
    <source>
        <dbReference type="ARBA" id="ARBA00024303"/>
    </source>
</evidence>
<dbReference type="RefSeq" id="WP_074932780.1">
    <property type="nucleotide sequence ID" value="NZ_FORI01000008.1"/>
</dbReference>
<dbReference type="Proteomes" id="UP000182737">
    <property type="component" value="Unassembled WGS sequence"/>
</dbReference>
<organism evidence="8 9">
    <name type="scientific">Treponema bryantii</name>
    <dbReference type="NCBI Taxonomy" id="163"/>
    <lineage>
        <taxon>Bacteria</taxon>
        <taxon>Pseudomonadati</taxon>
        <taxon>Spirochaetota</taxon>
        <taxon>Spirochaetia</taxon>
        <taxon>Spirochaetales</taxon>
        <taxon>Treponemataceae</taxon>
        <taxon>Treponema</taxon>
    </lineage>
</organism>
<dbReference type="Pfam" id="PF10093">
    <property type="entry name" value="EarP"/>
    <property type="match status" value="1"/>
</dbReference>
<sequence>MYITVLCKVVDNFGDIGVAWRLCRRLAKIQSKYKICLVVDDLESFSKIESSVIASEAKQFISIDGIEIFPWHEDDFCHEVFSQNDGERLSLILELFQCGRPDWMEKILFEEKLNRTAQIIMIDYLTAEKYAEDFHCLQSLTRSAKVQKVNFMPGFTERTGGLVIEDEWLELPVRKADGPVLVFTYENDWRELAEALTDYCAGGEQKILVAQGRGKESFMSAVKACGADKYIEELPYLNQTEWDKVMKGCSALVIRGEESMSRACLSGLPFIWHAYPQSDEYQLVKVKALLERMRPHFDERDFEVVSKAWLDINGETWIASPAARNDGTSSSLRGAERRGNPYSDFFSALPRLVPGFQDFAASLRKNGDLAYNLMTYIEKLAII</sequence>
<name>A0A1I3MAB8_9SPIR</name>
<evidence type="ECO:0000256" key="1">
    <source>
        <dbReference type="ARBA" id="ARBA00022676"/>
    </source>
</evidence>
<keyword evidence="1" id="KW-0328">Glycosyltransferase</keyword>
<evidence type="ECO:0000256" key="6">
    <source>
        <dbReference type="ARBA" id="ARBA00030025"/>
    </source>
</evidence>
<comment type="catalytic activity">
    <reaction evidence="7">
        <text>dTDP-beta-L-rhamnose + L-arginyl-[protein] = N(omega)-(alpha-L-rhamnosyl)-L-arginyl-[protein] + dTDP + H(+)</text>
        <dbReference type="Rhea" id="RHEA:66692"/>
        <dbReference type="Rhea" id="RHEA-COMP:10532"/>
        <dbReference type="Rhea" id="RHEA-COMP:17096"/>
        <dbReference type="ChEBI" id="CHEBI:15378"/>
        <dbReference type="ChEBI" id="CHEBI:29965"/>
        <dbReference type="ChEBI" id="CHEBI:57510"/>
        <dbReference type="ChEBI" id="CHEBI:58369"/>
        <dbReference type="ChEBI" id="CHEBI:167445"/>
    </reaction>
    <physiologicalReaction direction="left-to-right" evidence="7">
        <dbReference type="Rhea" id="RHEA:66693"/>
    </physiologicalReaction>
</comment>
<evidence type="ECO:0000256" key="4">
    <source>
        <dbReference type="ARBA" id="ARBA00024346"/>
    </source>
</evidence>
<reference evidence="9" key="1">
    <citation type="submission" date="2016-10" db="EMBL/GenBank/DDBJ databases">
        <authorList>
            <person name="Varghese N."/>
            <person name="Submissions S."/>
        </authorList>
    </citation>
    <scope>NUCLEOTIDE SEQUENCE [LARGE SCALE GENOMIC DNA]</scope>
    <source>
        <strain evidence="9">XBD1002</strain>
    </source>
</reference>
<evidence type="ECO:0000256" key="2">
    <source>
        <dbReference type="ARBA" id="ARBA00022679"/>
    </source>
</evidence>
<keyword evidence="9" id="KW-1185">Reference proteome</keyword>
<gene>
    <name evidence="8" type="ORF">SAMN04487775_108151</name>
</gene>
<keyword evidence="2" id="KW-0808">Transferase</keyword>
<dbReference type="EMBL" id="FORI01000008">
    <property type="protein sequence ID" value="SFI93897.1"/>
    <property type="molecule type" value="Genomic_DNA"/>
</dbReference>